<dbReference type="SMART" id="SM00878">
    <property type="entry name" value="Biotin_carb_C"/>
    <property type="match status" value="1"/>
</dbReference>
<organism evidence="7">
    <name type="scientific">marine metagenome</name>
    <dbReference type="NCBI Taxonomy" id="408172"/>
    <lineage>
        <taxon>unclassified sequences</taxon>
        <taxon>metagenomes</taxon>
        <taxon>ecological metagenomes</taxon>
    </lineage>
</organism>
<dbReference type="Gene3D" id="3.30.470.20">
    <property type="entry name" value="ATP-grasp fold, B domain"/>
    <property type="match status" value="1"/>
</dbReference>
<reference evidence="7" key="1">
    <citation type="submission" date="2018-05" db="EMBL/GenBank/DDBJ databases">
        <authorList>
            <person name="Lanie J.A."/>
            <person name="Ng W.-L."/>
            <person name="Kazmierczak K.M."/>
            <person name="Andrzejewski T.M."/>
            <person name="Davidsen T.M."/>
            <person name="Wayne K.J."/>
            <person name="Tettelin H."/>
            <person name="Glass J.I."/>
            <person name="Rusch D."/>
            <person name="Podicherti R."/>
            <person name="Tsui H.-C.T."/>
            <person name="Winkler M.E."/>
        </authorList>
    </citation>
    <scope>NUCLEOTIDE SEQUENCE</scope>
</reference>
<keyword evidence="3" id="KW-0067">ATP-binding</keyword>
<dbReference type="Gene3D" id="3.40.50.20">
    <property type="match status" value="1"/>
</dbReference>
<feature type="domain" description="Biotin carboxylation" evidence="6">
    <location>
        <begin position="1"/>
        <end position="403"/>
    </location>
</feature>
<evidence type="ECO:0008006" key="8">
    <source>
        <dbReference type="Google" id="ProtNLM"/>
    </source>
</evidence>
<evidence type="ECO:0000259" key="6">
    <source>
        <dbReference type="PROSITE" id="PS50979"/>
    </source>
</evidence>
<dbReference type="InterPro" id="IPR051602">
    <property type="entry name" value="ACC_Biotin_Carboxylase"/>
</dbReference>
<proteinExistence type="predicted"/>
<name>A0A381YYV7_9ZZZZ</name>
<dbReference type="Gene3D" id="3.30.1490.20">
    <property type="entry name" value="ATP-grasp fold, A domain"/>
    <property type="match status" value="1"/>
</dbReference>
<sequence>MHVRMADESVCVGPASAQSSYLNIPAIITAATITNVDAIHPGYGFLSENQRFAEIIEEHNIKFIGPNSQHIKMMGNKISARKIMKDNNVPTVPGLNDISDKNKIKQFIDRTELPIIIKAASGGGGKGMRIIKDYSELDKSINAAKLEAKKSFNDDTVYIEKFLTSPKHIEIQILSDAHGNVVTLGERDCSIQRKHQKLIEESPSTILTQKERDQISELCRKAVLSFGYEGVGTFEFLYENHNFYFMEMNTRLQVEHPVTEMITHTDLVKQQILVASGQKLNFSQDDVKIQGHSIECRINAEHPETFIPSPGTVTQYHQPGGLGVRVDSAVYQEYSIPPHYDSMIAKLITYGDTREVSIQKMKRALEEYVIIGIDTNIQLHQKIIKSDEFISGKYDINYMSRFD</sequence>
<dbReference type="EMBL" id="UINC01019335">
    <property type="protein sequence ID" value="SVA81841.1"/>
    <property type="molecule type" value="Genomic_DNA"/>
</dbReference>
<dbReference type="SUPFAM" id="SSF56059">
    <property type="entry name" value="Glutathione synthetase ATP-binding domain-like"/>
    <property type="match status" value="1"/>
</dbReference>
<dbReference type="PANTHER" id="PTHR48095:SF2">
    <property type="entry name" value="BIOTIN CARBOXYLASE, CHLOROPLASTIC"/>
    <property type="match status" value="1"/>
</dbReference>
<dbReference type="Pfam" id="PF02785">
    <property type="entry name" value="Biotin_carb_C"/>
    <property type="match status" value="1"/>
</dbReference>
<dbReference type="InterPro" id="IPR011054">
    <property type="entry name" value="Rudment_hybrid_motif"/>
</dbReference>
<dbReference type="NCBIfam" id="NF006367">
    <property type="entry name" value="PRK08591.1"/>
    <property type="match status" value="1"/>
</dbReference>
<evidence type="ECO:0000256" key="1">
    <source>
        <dbReference type="ARBA" id="ARBA00022598"/>
    </source>
</evidence>
<dbReference type="AlphaFoldDB" id="A0A381YYV7"/>
<dbReference type="SUPFAM" id="SSF51246">
    <property type="entry name" value="Rudiment single hybrid motif"/>
    <property type="match status" value="1"/>
</dbReference>
<feature type="domain" description="ATP-grasp" evidence="5">
    <location>
        <begin position="81"/>
        <end position="276"/>
    </location>
</feature>
<dbReference type="InterPro" id="IPR016185">
    <property type="entry name" value="PreATP-grasp_dom_sf"/>
</dbReference>
<evidence type="ECO:0000256" key="3">
    <source>
        <dbReference type="ARBA" id="ARBA00022840"/>
    </source>
</evidence>
<accession>A0A381YYV7</accession>
<keyword evidence="4" id="KW-0092">Biotin</keyword>
<dbReference type="PROSITE" id="PS50979">
    <property type="entry name" value="BC"/>
    <property type="match status" value="1"/>
</dbReference>
<keyword evidence="2" id="KW-0547">Nucleotide-binding</keyword>
<dbReference type="InterPro" id="IPR005482">
    <property type="entry name" value="Biotin_COase_C"/>
</dbReference>
<dbReference type="InterPro" id="IPR011764">
    <property type="entry name" value="Biotin_carboxylation_dom"/>
</dbReference>
<protein>
    <recommendedName>
        <fullName evidence="8">Acetyl-CoA carboxylase subunit A</fullName>
    </recommendedName>
</protein>
<dbReference type="InterPro" id="IPR011761">
    <property type="entry name" value="ATP-grasp"/>
</dbReference>
<dbReference type="SUPFAM" id="SSF52440">
    <property type="entry name" value="PreATP-grasp domain"/>
    <property type="match status" value="1"/>
</dbReference>
<evidence type="ECO:0000256" key="4">
    <source>
        <dbReference type="ARBA" id="ARBA00023267"/>
    </source>
</evidence>
<dbReference type="InterPro" id="IPR005481">
    <property type="entry name" value="BC-like_N"/>
</dbReference>
<evidence type="ECO:0000313" key="7">
    <source>
        <dbReference type="EMBL" id="SVA81841.1"/>
    </source>
</evidence>
<dbReference type="PROSITE" id="PS50975">
    <property type="entry name" value="ATP_GRASP"/>
    <property type="match status" value="1"/>
</dbReference>
<dbReference type="GO" id="GO:0005524">
    <property type="term" value="F:ATP binding"/>
    <property type="evidence" value="ECO:0007669"/>
    <property type="project" value="UniProtKB-KW"/>
</dbReference>
<dbReference type="Pfam" id="PF02786">
    <property type="entry name" value="CPSase_L_D2"/>
    <property type="match status" value="1"/>
</dbReference>
<dbReference type="GO" id="GO:0016874">
    <property type="term" value="F:ligase activity"/>
    <property type="evidence" value="ECO:0007669"/>
    <property type="project" value="UniProtKB-KW"/>
</dbReference>
<evidence type="ECO:0000256" key="2">
    <source>
        <dbReference type="ARBA" id="ARBA00022741"/>
    </source>
</evidence>
<evidence type="ECO:0000259" key="5">
    <source>
        <dbReference type="PROSITE" id="PS50975"/>
    </source>
</evidence>
<dbReference type="PANTHER" id="PTHR48095">
    <property type="entry name" value="PYRUVATE CARBOXYLASE SUBUNIT A"/>
    <property type="match status" value="1"/>
</dbReference>
<dbReference type="InterPro" id="IPR013815">
    <property type="entry name" value="ATP_grasp_subdomain_1"/>
</dbReference>
<dbReference type="InterPro" id="IPR005479">
    <property type="entry name" value="CPAse_ATP-bd"/>
</dbReference>
<keyword evidence="1" id="KW-0436">Ligase</keyword>
<gene>
    <name evidence="7" type="ORF">METZ01_LOCUS134695</name>
</gene>
<dbReference type="GO" id="GO:0046872">
    <property type="term" value="F:metal ion binding"/>
    <property type="evidence" value="ECO:0007669"/>
    <property type="project" value="InterPro"/>
</dbReference>
<dbReference type="Pfam" id="PF00289">
    <property type="entry name" value="Biotin_carb_N"/>
    <property type="match status" value="1"/>
</dbReference>
<dbReference type="PROSITE" id="PS00867">
    <property type="entry name" value="CPSASE_2"/>
    <property type="match status" value="1"/>
</dbReference>